<evidence type="ECO:0000313" key="2">
    <source>
        <dbReference type="Proteomes" id="UP000245910"/>
    </source>
</evidence>
<protein>
    <submittedName>
        <fullName evidence="1">Uncharacterized protein</fullName>
    </submittedName>
</protein>
<organism evidence="1 2">
    <name type="scientific">Fusarium venenatum</name>
    <dbReference type="NCBI Taxonomy" id="56646"/>
    <lineage>
        <taxon>Eukaryota</taxon>
        <taxon>Fungi</taxon>
        <taxon>Dikarya</taxon>
        <taxon>Ascomycota</taxon>
        <taxon>Pezizomycotina</taxon>
        <taxon>Sordariomycetes</taxon>
        <taxon>Hypocreomycetidae</taxon>
        <taxon>Hypocreales</taxon>
        <taxon>Nectriaceae</taxon>
        <taxon>Fusarium</taxon>
    </lineage>
</organism>
<dbReference type="AlphaFoldDB" id="A0A2L2T811"/>
<dbReference type="EMBL" id="LN649229">
    <property type="protein sequence ID" value="CEI65899.1"/>
    <property type="molecule type" value="Genomic_DNA"/>
</dbReference>
<dbReference type="Proteomes" id="UP000245910">
    <property type="component" value="Chromosome I"/>
</dbReference>
<reference evidence="2" key="1">
    <citation type="submission" date="2014-10" db="EMBL/GenBank/DDBJ databases">
        <authorList>
            <person name="King R."/>
        </authorList>
    </citation>
    <scope>NUCLEOTIDE SEQUENCE [LARGE SCALE GENOMIC DNA]</scope>
    <source>
        <strain evidence="2">A3/5</strain>
    </source>
</reference>
<name>A0A2L2T811_9HYPO</name>
<evidence type="ECO:0000313" key="1">
    <source>
        <dbReference type="EMBL" id="CEI65899.1"/>
    </source>
</evidence>
<keyword evidence="2" id="KW-1185">Reference proteome</keyword>
<sequence length="59" mass="6879">MAETRDLISWIMEIRYYFALMIRSTILFHETNSGCYIHTTSQFKSLALSYAASINARKL</sequence>
<proteinExistence type="predicted"/>
<accession>A0A2L2T811</accession>